<accession>A0A1N7LY93</accession>
<keyword evidence="1" id="KW-0732">Signal</keyword>
<proteinExistence type="predicted"/>
<evidence type="ECO:0000313" key="3">
    <source>
        <dbReference type="EMBL" id="SIS78762.1"/>
    </source>
</evidence>
<dbReference type="Pfam" id="PF25183">
    <property type="entry name" value="OMP_b-brl_4"/>
    <property type="match status" value="2"/>
</dbReference>
<evidence type="ECO:0000256" key="1">
    <source>
        <dbReference type="SAM" id="SignalP"/>
    </source>
</evidence>
<dbReference type="AlphaFoldDB" id="A0A1N7LY93"/>
<feature type="domain" description="TonB-dependent transporter Oar-like beta-barrel" evidence="2">
    <location>
        <begin position="257"/>
        <end position="326"/>
    </location>
</feature>
<dbReference type="SUPFAM" id="SSF56935">
    <property type="entry name" value="Porins"/>
    <property type="match status" value="1"/>
</dbReference>
<dbReference type="STRING" id="373668.SAMN05421786_10284"/>
<evidence type="ECO:0000259" key="2">
    <source>
        <dbReference type="Pfam" id="PF25183"/>
    </source>
</evidence>
<evidence type="ECO:0000313" key="4">
    <source>
        <dbReference type="Proteomes" id="UP000186744"/>
    </source>
</evidence>
<gene>
    <name evidence="3" type="ORF">SAMN05421786_10284</name>
</gene>
<dbReference type="Proteomes" id="UP000186744">
    <property type="component" value="Unassembled WGS sequence"/>
</dbReference>
<dbReference type="EMBL" id="FTOL01000002">
    <property type="protein sequence ID" value="SIS78762.1"/>
    <property type="molecule type" value="Genomic_DNA"/>
</dbReference>
<keyword evidence="4" id="KW-1185">Reference proteome</keyword>
<organism evidence="3 4">
    <name type="scientific">Chryseobacterium ureilyticum</name>
    <dbReference type="NCBI Taxonomy" id="373668"/>
    <lineage>
        <taxon>Bacteria</taxon>
        <taxon>Pseudomonadati</taxon>
        <taxon>Bacteroidota</taxon>
        <taxon>Flavobacteriia</taxon>
        <taxon>Flavobacteriales</taxon>
        <taxon>Weeksellaceae</taxon>
        <taxon>Chryseobacterium group</taxon>
        <taxon>Chryseobacterium</taxon>
    </lineage>
</organism>
<feature type="signal peptide" evidence="1">
    <location>
        <begin position="1"/>
        <end position="43"/>
    </location>
</feature>
<dbReference type="InterPro" id="IPR057601">
    <property type="entry name" value="Oar-like_b-barrel"/>
</dbReference>
<sequence length="1085" mass="121035">MLILCYHTSYLVDILLHQVFRRKNMKKKIICAFALLSFGFAFSQETSSKIFGRLKGISSEVTVKVVHIPTNSTFETKTNSKGQYSLDNLQPGGPYKIEISDGSQIIYENPALQLSLGNNDLPVVEIGNKEKTIDEVKITSKRTAVKNGVGISQAQISGLPNINRGIQDVTKLVPQSANNSFNGTNFRYNNVTIDGSINNDAIGFSPSLGGQTGTSGMPGSSTRSNSISLDAIQDVQVYIAPYDVKLGNFLGGSINAVTRSGSNEVTGSLYTYGRNAAITGNNRVGDNSKMPKDFSDFIYGGRVGLPVVRDKVFLFTNLEYTKRTDPIFYNAGDPNALIDQTVAQQISDFVQKKYGFNVGSFNQYNNFSESSKLFNKLDWKINDQHTLSIKNNTVFSQASNLERDGANFRFSSMDFVQKNTASTTTLELKSRFNDKWNNNLVVGYSSIHDYRDPTSANAMFPQVEITHNGGTILLGNDREATVFNMKQKTFEITDNLTYKTGHHTFLLGTHNELYNINYGFVNALNGRISYKSLNDFYNGTPARIRGTYPFNGESRQTLFDNPYAQYKVNLLSLYLQDEINWGRVRLSPGIRVDYTDLPNKPQLSPLVNSSPQDPNYGNTYNYTPLSQLTNTYLNKPTLSPRLGFTIDVTEDRSMVLRGGSGIFVGRIPFAWLGYAYYNDGVGFGSYDYNAPTAAQLAANGDPLVGSNFSKWQNSSKVQVDLIDNNFKMPRVWRSSLAFDYTLAGYKLTLEGIYTKVLYDLKFQQVNKTDNVTYYSYDVNHEMPIYTTNINSKFSNAYLLSNTKEGYRYNLTAQISKSYSFGFNFFAAYTYGDAKDITNGIRNSMESNWQMNQSLTPNDPQLTTSNFAIKNRIVANLGYAFNISNSNKLYTNLYFNAQSGNPFSWGFVNSTIANTGQAAGLAYVFKDAAEAAKYIVPIKDGSGNILVTAQQQIADYENFVNNNDYLKSRRGTFTERNGDTTPWNVQADIRIMDEIRLSEKSKSNIQISLSIINFTNLLNKNWGKVYFVPNTFNSTASVGLTKVGNVAAGQPAAGDPIYNFKTPGLPYTIDQFASRFQAQLGVRYNF</sequence>
<reference evidence="4" key="1">
    <citation type="submission" date="2017-01" db="EMBL/GenBank/DDBJ databases">
        <authorList>
            <person name="Varghese N."/>
            <person name="Submissions S."/>
        </authorList>
    </citation>
    <scope>NUCLEOTIDE SEQUENCE [LARGE SCALE GENOMIC DNA]</scope>
    <source>
        <strain evidence="4">DSM 18017</strain>
    </source>
</reference>
<feature type="chain" id="PRO_5013360603" description="TonB-dependent transporter Oar-like beta-barrel domain-containing protein" evidence="1">
    <location>
        <begin position="44"/>
        <end position="1085"/>
    </location>
</feature>
<protein>
    <recommendedName>
        <fullName evidence="2">TonB-dependent transporter Oar-like beta-barrel domain-containing protein</fullName>
    </recommendedName>
</protein>
<name>A0A1N7LY93_9FLAO</name>
<feature type="domain" description="TonB-dependent transporter Oar-like beta-barrel" evidence="2">
    <location>
        <begin position="338"/>
        <end position="1038"/>
    </location>
</feature>